<feature type="transmembrane region" description="Helical" evidence="18">
    <location>
        <begin position="89"/>
        <end position="108"/>
    </location>
</feature>
<dbReference type="PRINTS" id="PR01436">
    <property type="entry name" value="NADHDHGNASE2"/>
</dbReference>
<dbReference type="GO" id="GO:0006120">
    <property type="term" value="P:mitochondrial electron transport, NADH to ubiquinone"/>
    <property type="evidence" value="ECO:0007669"/>
    <property type="project" value="InterPro"/>
</dbReference>
<feature type="transmembrane region" description="Helical" evidence="18">
    <location>
        <begin position="144"/>
        <end position="165"/>
    </location>
</feature>
<evidence type="ECO:0000256" key="11">
    <source>
        <dbReference type="ARBA" id="ARBA00022982"/>
    </source>
</evidence>
<comment type="function">
    <text evidence="18">Core subunit of the mitochondrial membrane respiratory chain NADH dehydrogenase (Complex I) which catalyzes electron transfer from NADH through the respiratory chain, using ubiquinone as an electron acceptor. Essential for the catalytic activity and assembly of complex I.</text>
</comment>
<feature type="transmembrane region" description="Helical" evidence="18">
    <location>
        <begin position="306"/>
        <end position="324"/>
    </location>
</feature>
<evidence type="ECO:0000259" key="19">
    <source>
        <dbReference type="Pfam" id="PF00361"/>
    </source>
</evidence>
<protein>
    <recommendedName>
        <fullName evidence="5 18">NADH-ubiquinone oxidoreductase chain 2</fullName>
        <ecNumber evidence="4 18">7.1.1.2</ecNumber>
    </recommendedName>
</protein>
<dbReference type="PANTHER" id="PTHR46552">
    <property type="entry name" value="NADH-UBIQUINONE OXIDOREDUCTASE CHAIN 2"/>
    <property type="match status" value="1"/>
</dbReference>
<keyword evidence="10 18" id="KW-1278">Translocase</keyword>
<evidence type="ECO:0000256" key="6">
    <source>
        <dbReference type="ARBA" id="ARBA00022448"/>
    </source>
</evidence>
<gene>
    <name evidence="20" type="primary">ND2</name>
</gene>
<comment type="subcellular location">
    <subcellularLocation>
        <location evidence="2 18">Mitochondrion inner membrane</location>
        <topology evidence="2 18">Multi-pass membrane protein</topology>
    </subcellularLocation>
</comment>
<keyword evidence="15 18" id="KW-0496">Mitochondrion</keyword>
<evidence type="ECO:0000256" key="12">
    <source>
        <dbReference type="ARBA" id="ARBA00022989"/>
    </source>
</evidence>
<dbReference type="AlphaFoldDB" id="T2B3I2"/>
<keyword evidence="11 18" id="KW-0249">Electron transport</keyword>
<evidence type="ECO:0000256" key="8">
    <source>
        <dbReference type="ARBA" id="ARBA00022692"/>
    </source>
</evidence>
<name>T2B3I2_9CRUS</name>
<proteinExistence type="inferred from homology"/>
<feature type="domain" description="NADH:quinone oxidoreductase/Mrp antiporter transmembrane" evidence="19">
    <location>
        <begin position="88"/>
        <end position="279"/>
    </location>
</feature>
<comment type="function">
    <text evidence="1">Core subunit of the mitochondrial membrane respiratory chain NADH dehydrogenase (Complex I) that is believed to belong to the minimal assembly required for catalysis. Complex I functions in the transfer of electrons from NADH to the respiratory chain. The immediate electron acceptor for the enzyme is believed to be ubiquinone.</text>
</comment>
<dbReference type="GO" id="GO:0005743">
    <property type="term" value="C:mitochondrial inner membrane"/>
    <property type="evidence" value="ECO:0007669"/>
    <property type="project" value="UniProtKB-SubCell"/>
</dbReference>
<dbReference type="InterPro" id="IPR001750">
    <property type="entry name" value="ND/Mrp_TM"/>
</dbReference>
<evidence type="ECO:0000256" key="5">
    <source>
        <dbReference type="ARBA" id="ARBA00021008"/>
    </source>
</evidence>
<organism evidence="20">
    <name type="scientific">Neomysis orientalis</name>
    <dbReference type="NCBI Taxonomy" id="1049546"/>
    <lineage>
        <taxon>Eukaryota</taxon>
        <taxon>Metazoa</taxon>
        <taxon>Ecdysozoa</taxon>
        <taxon>Arthropoda</taxon>
        <taxon>Crustacea</taxon>
        <taxon>Multicrustacea</taxon>
        <taxon>Malacostraca</taxon>
        <taxon>Eumalacostraca</taxon>
        <taxon>Peracarida</taxon>
        <taxon>Mysidacea</taxon>
        <taxon>Mysida</taxon>
        <taxon>Mysidae</taxon>
        <taxon>Mysinae</taxon>
        <taxon>Mysini</taxon>
        <taxon>Neomysis</taxon>
    </lineage>
</organism>
<dbReference type="InterPro" id="IPR050175">
    <property type="entry name" value="Complex_I_Subunit_2"/>
</dbReference>
<evidence type="ECO:0000256" key="4">
    <source>
        <dbReference type="ARBA" id="ARBA00012944"/>
    </source>
</evidence>
<evidence type="ECO:0000256" key="1">
    <source>
        <dbReference type="ARBA" id="ARBA00003257"/>
    </source>
</evidence>
<feature type="transmembrane region" description="Helical" evidence="18">
    <location>
        <begin position="62"/>
        <end position="83"/>
    </location>
</feature>
<feature type="transmembrane region" description="Helical" evidence="18">
    <location>
        <begin position="120"/>
        <end position="138"/>
    </location>
</feature>
<evidence type="ECO:0000256" key="13">
    <source>
        <dbReference type="ARBA" id="ARBA00023027"/>
    </source>
</evidence>
<evidence type="ECO:0000256" key="3">
    <source>
        <dbReference type="ARBA" id="ARBA00007012"/>
    </source>
</evidence>
<evidence type="ECO:0000256" key="2">
    <source>
        <dbReference type="ARBA" id="ARBA00004448"/>
    </source>
</evidence>
<keyword evidence="7 18" id="KW-0679">Respiratory chain</keyword>
<comment type="catalytic activity">
    <reaction evidence="17 18">
        <text>a ubiquinone + NADH + 5 H(+)(in) = a ubiquinol + NAD(+) + 4 H(+)(out)</text>
        <dbReference type="Rhea" id="RHEA:29091"/>
        <dbReference type="Rhea" id="RHEA-COMP:9565"/>
        <dbReference type="Rhea" id="RHEA-COMP:9566"/>
        <dbReference type="ChEBI" id="CHEBI:15378"/>
        <dbReference type="ChEBI" id="CHEBI:16389"/>
        <dbReference type="ChEBI" id="CHEBI:17976"/>
        <dbReference type="ChEBI" id="CHEBI:57540"/>
        <dbReference type="ChEBI" id="CHEBI:57945"/>
        <dbReference type="EC" id="7.1.1.2"/>
    </reaction>
</comment>
<dbReference type="PANTHER" id="PTHR46552:SF1">
    <property type="entry name" value="NADH-UBIQUINONE OXIDOREDUCTASE CHAIN 2"/>
    <property type="match status" value="1"/>
</dbReference>
<geneLocation type="mitochondrion" evidence="20"/>
<dbReference type="EMBL" id="KC995119">
    <property type="protein sequence ID" value="AGV04741.1"/>
    <property type="molecule type" value="Genomic_DNA"/>
</dbReference>
<accession>T2B3I2</accession>
<dbReference type="Pfam" id="PF00361">
    <property type="entry name" value="Proton_antipo_M"/>
    <property type="match status" value="1"/>
</dbReference>
<keyword evidence="8 18" id="KW-0812">Transmembrane</keyword>
<keyword evidence="13 18" id="KW-0520">NAD</keyword>
<reference evidence="20" key="1">
    <citation type="submission" date="2013-04" db="EMBL/GenBank/DDBJ databases">
        <authorList>
            <person name="Shen X."/>
        </authorList>
    </citation>
    <scope>NUCLEOTIDE SEQUENCE</scope>
</reference>
<feature type="transmembrane region" description="Helical" evidence="18">
    <location>
        <begin position="195"/>
        <end position="213"/>
    </location>
</feature>
<keyword evidence="14 18" id="KW-0830">Ubiquinone</keyword>
<keyword evidence="9 18" id="KW-0999">Mitochondrion inner membrane</keyword>
<evidence type="ECO:0000256" key="10">
    <source>
        <dbReference type="ARBA" id="ARBA00022967"/>
    </source>
</evidence>
<feature type="transmembrane region" description="Helical" evidence="18">
    <location>
        <begin position="33"/>
        <end position="50"/>
    </location>
</feature>
<feature type="transmembrane region" description="Helical" evidence="18">
    <location>
        <begin position="233"/>
        <end position="253"/>
    </location>
</feature>
<dbReference type="GO" id="GO:0008137">
    <property type="term" value="F:NADH dehydrogenase (ubiquinone) activity"/>
    <property type="evidence" value="ECO:0007669"/>
    <property type="project" value="UniProtKB-EC"/>
</dbReference>
<sequence>MIFFMNPTSMLFSMGILFSSLLAASMNSWFTSWIGLEMNFLFFIMIMTLDKEFYSMESLIKYFLIQTLSSQFFLLNVMIMSSYKLTSMKFMALILLLKLGMPPLHWWFPSVAQNLSWDVNVVFMTLQKIAPLFILQIVSSLSDLVLLLHTTLILGMVVSVFMGLNQFQLRKLMAYSSMNHLSWMLFSMLSSSTMWMQYFFIYCVMSIMTMLNFKMNQLFTMNDFMKVPPMNSLMLIIMLLNLSGLPPLAGFYPKLMILNSLIYNQMMISAMIIIVLSLMSFFFYFRIMWSMMVKSHFLIPNYKMKSFILLMSIMSLASTFLVFVL</sequence>
<evidence type="ECO:0000313" key="20">
    <source>
        <dbReference type="EMBL" id="AGV04741.1"/>
    </source>
</evidence>
<keyword evidence="16 18" id="KW-0472">Membrane</keyword>
<evidence type="ECO:0000256" key="7">
    <source>
        <dbReference type="ARBA" id="ARBA00022660"/>
    </source>
</evidence>
<feature type="transmembrane region" description="Helical" evidence="18">
    <location>
        <begin position="265"/>
        <end position="285"/>
    </location>
</feature>
<dbReference type="EC" id="7.1.1.2" evidence="4 18"/>
<evidence type="ECO:0000256" key="9">
    <source>
        <dbReference type="ARBA" id="ARBA00022792"/>
    </source>
</evidence>
<evidence type="ECO:0000256" key="17">
    <source>
        <dbReference type="ARBA" id="ARBA00049551"/>
    </source>
</evidence>
<dbReference type="InterPro" id="IPR003917">
    <property type="entry name" value="NADH_UbQ_OxRdtase_chain2"/>
</dbReference>
<keyword evidence="6" id="KW-0813">Transport</keyword>
<evidence type="ECO:0000256" key="18">
    <source>
        <dbReference type="RuleBase" id="RU003403"/>
    </source>
</evidence>
<evidence type="ECO:0000256" key="16">
    <source>
        <dbReference type="ARBA" id="ARBA00023136"/>
    </source>
</evidence>
<evidence type="ECO:0000256" key="14">
    <source>
        <dbReference type="ARBA" id="ARBA00023075"/>
    </source>
</evidence>
<keyword evidence="12 18" id="KW-1133">Transmembrane helix</keyword>
<evidence type="ECO:0000256" key="15">
    <source>
        <dbReference type="ARBA" id="ARBA00023128"/>
    </source>
</evidence>
<comment type="similarity">
    <text evidence="3 18">Belongs to the complex I subunit 2 family.</text>
</comment>